<dbReference type="EMBL" id="JARIHO010000015">
    <property type="protein sequence ID" value="KAJ7350019.1"/>
    <property type="molecule type" value="Genomic_DNA"/>
</dbReference>
<dbReference type="FunFam" id="3.90.550.10:FF:000051">
    <property type="entry name" value="Alpha-1,2-mannosyltransferase (Ktr4)"/>
    <property type="match status" value="1"/>
</dbReference>
<dbReference type="Proteomes" id="UP001218218">
    <property type="component" value="Unassembled WGS sequence"/>
</dbReference>
<dbReference type="GO" id="GO:0000032">
    <property type="term" value="P:cell wall mannoprotein biosynthetic process"/>
    <property type="evidence" value="ECO:0007669"/>
    <property type="project" value="TreeGrafter"/>
</dbReference>
<evidence type="ECO:0000313" key="3">
    <source>
        <dbReference type="EMBL" id="KAJ7350019.1"/>
    </source>
</evidence>
<dbReference type="SUPFAM" id="SSF53448">
    <property type="entry name" value="Nucleotide-diphospho-sugar transferases"/>
    <property type="match status" value="1"/>
</dbReference>
<dbReference type="GO" id="GO:0006487">
    <property type="term" value="P:protein N-linked glycosylation"/>
    <property type="evidence" value="ECO:0007669"/>
    <property type="project" value="TreeGrafter"/>
</dbReference>
<comment type="caution">
    <text evidence="3">The sequence shown here is derived from an EMBL/GenBank/DDBJ whole genome shotgun (WGS) entry which is preliminary data.</text>
</comment>
<dbReference type="PANTHER" id="PTHR31121:SF6">
    <property type="entry name" value="ALPHA-1,2 MANNOSYLTRANSFERASE KTR1"/>
    <property type="match status" value="1"/>
</dbReference>
<dbReference type="GO" id="GO:0005794">
    <property type="term" value="C:Golgi apparatus"/>
    <property type="evidence" value="ECO:0007669"/>
    <property type="project" value="TreeGrafter"/>
</dbReference>
<comment type="similarity">
    <text evidence="1">Belongs to the glycosyltransferase 15 family.</text>
</comment>
<organism evidence="3 4">
    <name type="scientific">Mycena albidolilacea</name>
    <dbReference type="NCBI Taxonomy" id="1033008"/>
    <lineage>
        <taxon>Eukaryota</taxon>
        <taxon>Fungi</taxon>
        <taxon>Dikarya</taxon>
        <taxon>Basidiomycota</taxon>
        <taxon>Agaricomycotina</taxon>
        <taxon>Agaricomycetes</taxon>
        <taxon>Agaricomycetidae</taxon>
        <taxon>Agaricales</taxon>
        <taxon>Marasmiineae</taxon>
        <taxon>Mycenaceae</taxon>
        <taxon>Mycena</taxon>
    </lineage>
</organism>
<accession>A0AAD7A5N1</accession>
<gene>
    <name evidence="3" type="ORF">DFH08DRAFT_863441</name>
</gene>
<sequence>MQRRARYVTLACIVSIALAALYRKYSPVLIIEKEPTDFTVVQPEPVKLTTSLDSTTPSQSSLITSPPRIPLDSDLDLETSPGRRANATFVILARNSDLDGALLSVRALEDRFNRRFGYPYVFLNEEEFSDHFKRRIRNLTPSRVEFGVIPKEHWYQPDWIDKDKAQKEMDSMQRNNVKYGGNLAYHNMCRFNSGFFFKHPLMQQYKWYWRVEPKVQFYCDILKDPFIFMEENDKVYGFTLAVYEIPATIRTLWDSVRDFMAIHPQYIRNEDNAMRFISRDGGRTYNQCHFWSNFEIASLDFWRGEAYTAFFEHLDKTGGFYYERWGDAPVHSIAAALFLKKSQIHLFEEIGYQHDDWGHCPQNKELWEAGRCSCAMHGSFDYSPDSCRSKWDALGA</sequence>
<dbReference type="InterPro" id="IPR002685">
    <property type="entry name" value="Glyco_trans_15"/>
</dbReference>
<reference evidence="3" key="1">
    <citation type="submission" date="2023-03" db="EMBL/GenBank/DDBJ databases">
        <title>Massive genome expansion in bonnet fungi (Mycena s.s.) driven by repeated elements and novel gene families across ecological guilds.</title>
        <authorList>
            <consortium name="Lawrence Berkeley National Laboratory"/>
            <person name="Harder C.B."/>
            <person name="Miyauchi S."/>
            <person name="Viragh M."/>
            <person name="Kuo A."/>
            <person name="Thoen E."/>
            <person name="Andreopoulos B."/>
            <person name="Lu D."/>
            <person name="Skrede I."/>
            <person name="Drula E."/>
            <person name="Henrissat B."/>
            <person name="Morin E."/>
            <person name="Kohler A."/>
            <person name="Barry K."/>
            <person name="LaButti K."/>
            <person name="Morin E."/>
            <person name="Salamov A."/>
            <person name="Lipzen A."/>
            <person name="Mereny Z."/>
            <person name="Hegedus B."/>
            <person name="Baldrian P."/>
            <person name="Stursova M."/>
            <person name="Weitz H."/>
            <person name="Taylor A."/>
            <person name="Grigoriev I.V."/>
            <person name="Nagy L.G."/>
            <person name="Martin F."/>
            <person name="Kauserud H."/>
        </authorList>
    </citation>
    <scope>NUCLEOTIDE SEQUENCE</scope>
    <source>
        <strain evidence="3">CBHHK002</strain>
    </source>
</reference>
<dbReference type="GO" id="GO:0016020">
    <property type="term" value="C:membrane"/>
    <property type="evidence" value="ECO:0007669"/>
    <property type="project" value="InterPro"/>
</dbReference>
<evidence type="ECO:0000256" key="1">
    <source>
        <dbReference type="ARBA" id="ARBA00007677"/>
    </source>
</evidence>
<evidence type="ECO:0000256" key="2">
    <source>
        <dbReference type="ARBA" id="ARBA00022679"/>
    </source>
</evidence>
<evidence type="ECO:0000313" key="4">
    <source>
        <dbReference type="Proteomes" id="UP001218218"/>
    </source>
</evidence>
<keyword evidence="4" id="KW-1185">Reference proteome</keyword>
<proteinExistence type="inferred from homology"/>
<dbReference type="AlphaFoldDB" id="A0AAD7A5N1"/>
<dbReference type="InterPro" id="IPR029044">
    <property type="entry name" value="Nucleotide-diphossugar_trans"/>
</dbReference>
<dbReference type="Gene3D" id="3.90.550.10">
    <property type="entry name" value="Spore Coat Polysaccharide Biosynthesis Protein SpsA, Chain A"/>
    <property type="match status" value="1"/>
</dbReference>
<dbReference type="Pfam" id="PF01793">
    <property type="entry name" value="Glyco_transf_15"/>
    <property type="match status" value="1"/>
</dbReference>
<name>A0AAD7A5N1_9AGAR</name>
<protein>
    <submittedName>
        <fullName evidence="3">Glycosyltransferase family 15 protein</fullName>
    </submittedName>
</protein>
<keyword evidence="2" id="KW-0808">Transferase</keyword>
<dbReference type="GO" id="GO:0000026">
    <property type="term" value="F:alpha-1,2-mannosyltransferase activity"/>
    <property type="evidence" value="ECO:0007669"/>
    <property type="project" value="TreeGrafter"/>
</dbReference>
<dbReference type="PANTHER" id="PTHR31121">
    <property type="entry name" value="ALPHA-1,2 MANNOSYLTRANSFERASE KTR1"/>
    <property type="match status" value="1"/>
</dbReference>